<evidence type="ECO:0000313" key="2">
    <source>
        <dbReference type="EMBL" id="CUO18616.1"/>
    </source>
</evidence>
<dbReference type="Proteomes" id="UP000095558">
    <property type="component" value="Unassembled WGS sequence"/>
</dbReference>
<organism evidence="2 3">
    <name type="scientific">Clostridium disporicum</name>
    <dbReference type="NCBI Taxonomy" id="84024"/>
    <lineage>
        <taxon>Bacteria</taxon>
        <taxon>Bacillati</taxon>
        <taxon>Bacillota</taxon>
        <taxon>Clostridia</taxon>
        <taxon>Eubacteriales</taxon>
        <taxon>Clostridiaceae</taxon>
        <taxon>Clostridium</taxon>
    </lineage>
</organism>
<dbReference type="AlphaFoldDB" id="A0A174D429"/>
<feature type="transmembrane region" description="Helical" evidence="1">
    <location>
        <begin position="136"/>
        <end position="157"/>
    </location>
</feature>
<accession>A0A174D429</accession>
<feature type="transmembrane region" description="Helical" evidence="1">
    <location>
        <begin position="68"/>
        <end position="87"/>
    </location>
</feature>
<feature type="transmembrane region" description="Helical" evidence="1">
    <location>
        <begin position="169"/>
        <end position="191"/>
    </location>
</feature>
<feature type="transmembrane region" description="Helical" evidence="1">
    <location>
        <begin position="35"/>
        <end position="56"/>
    </location>
</feature>
<keyword evidence="1" id="KW-1133">Transmembrane helix</keyword>
<name>A0A174D429_9CLOT</name>
<keyword evidence="1" id="KW-0812">Transmembrane</keyword>
<gene>
    <name evidence="2" type="ORF">ERS852470_01659</name>
</gene>
<keyword evidence="1" id="KW-0472">Membrane</keyword>
<proteinExistence type="predicted"/>
<feature type="transmembrane region" description="Helical" evidence="1">
    <location>
        <begin position="99"/>
        <end position="116"/>
    </location>
</feature>
<sequence>MIAFIYLCILLFIIIFSLYLISINSKKCPVKIQRFYFITLSIIVIRYLSLLSLWIVQHQRIIYIIKELTQLTFVGMPLLALASFYIFLRDENRKFDYNYSFMIILFFTYIVINLFYKLDIRVDNTFGFIVSYKDMLIPSLIYLIIMSSMVVVTLLFLDKPYSNKSGMVFLLISLAITVVEFILFLGGIKLFPYPVLGEFAMIGCSYKAISTFKK</sequence>
<feature type="transmembrane region" description="Helical" evidence="1">
    <location>
        <begin position="6"/>
        <end position="23"/>
    </location>
</feature>
<protein>
    <submittedName>
        <fullName evidence="2">Membrane protein</fullName>
    </submittedName>
</protein>
<evidence type="ECO:0000256" key="1">
    <source>
        <dbReference type="SAM" id="Phobius"/>
    </source>
</evidence>
<dbReference type="EMBL" id="CYZV01000016">
    <property type="protein sequence ID" value="CUO18616.1"/>
    <property type="molecule type" value="Genomic_DNA"/>
</dbReference>
<reference evidence="2 3" key="1">
    <citation type="submission" date="2015-09" db="EMBL/GenBank/DDBJ databases">
        <authorList>
            <consortium name="Pathogen Informatics"/>
        </authorList>
    </citation>
    <scope>NUCLEOTIDE SEQUENCE [LARGE SCALE GENOMIC DNA]</scope>
    <source>
        <strain evidence="2 3">2789STDY5834855</strain>
    </source>
</reference>
<evidence type="ECO:0000313" key="3">
    <source>
        <dbReference type="Proteomes" id="UP000095558"/>
    </source>
</evidence>